<name>A0ABS7CSM8_9BACT</name>
<comment type="caution">
    <text evidence="2">The sequence shown here is derived from an EMBL/GenBank/DDBJ whole genome shotgun (WGS) entry which is preliminary data.</text>
</comment>
<dbReference type="InterPro" id="IPR037066">
    <property type="entry name" value="Plug_dom_sf"/>
</dbReference>
<evidence type="ECO:0000256" key="1">
    <source>
        <dbReference type="SAM" id="SignalP"/>
    </source>
</evidence>
<feature type="chain" id="PRO_5045129186" evidence="1">
    <location>
        <begin position="27"/>
        <end position="165"/>
    </location>
</feature>
<protein>
    <submittedName>
        <fullName evidence="2">Uncharacterized protein</fullName>
    </submittedName>
</protein>
<reference evidence="2 3" key="1">
    <citation type="journal article" date="2016" name="Int. J. Syst. Evol. Microbiol.">
        <title>Pontibacter aydingkolensis sp. nov., isolated from soil of a salt lake.</title>
        <authorList>
            <person name="Osman G."/>
            <person name="Zhang T."/>
            <person name="Lou K."/>
            <person name="Gao Y."/>
            <person name="Chang W."/>
            <person name="Lin Q."/>
            <person name="Yang H.M."/>
            <person name="Huo X.D."/>
            <person name="Wang N."/>
        </authorList>
    </citation>
    <scope>NUCLEOTIDE SEQUENCE [LARGE SCALE GENOMIC DNA]</scope>
    <source>
        <strain evidence="2 3">KACC 19255</strain>
    </source>
</reference>
<keyword evidence="1" id="KW-0732">Signal</keyword>
<feature type="signal peptide" evidence="1">
    <location>
        <begin position="1"/>
        <end position="26"/>
    </location>
</feature>
<organism evidence="2 3">
    <name type="scientific">Pontibacter aydingkolensis</name>
    <dbReference type="NCBI Taxonomy" id="1911536"/>
    <lineage>
        <taxon>Bacteria</taxon>
        <taxon>Pseudomonadati</taxon>
        <taxon>Bacteroidota</taxon>
        <taxon>Cytophagia</taxon>
        <taxon>Cytophagales</taxon>
        <taxon>Hymenobacteraceae</taxon>
        <taxon>Pontibacter</taxon>
    </lineage>
</organism>
<dbReference type="Proteomes" id="UP000813018">
    <property type="component" value="Unassembled WGS sequence"/>
</dbReference>
<sequence>MKTTRMPVMRYLIALFTLACSFGAYAQAPSKSEIIVTKNYQSTDPLILVEGQQTAMGAFILEPDKINNIDILKGEKATVKYGNKAKEGAVVITLKEKLIRLPKVYAHFKVPAAQQQLKVAINGKVVQKPELLLVELASVKDVQVATADNPFVEGGEEKYLNLITK</sequence>
<evidence type="ECO:0000313" key="3">
    <source>
        <dbReference type="Proteomes" id="UP000813018"/>
    </source>
</evidence>
<evidence type="ECO:0000313" key="2">
    <source>
        <dbReference type="EMBL" id="MBW7466497.1"/>
    </source>
</evidence>
<dbReference type="Gene3D" id="2.170.130.10">
    <property type="entry name" value="TonB-dependent receptor, plug domain"/>
    <property type="match status" value="1"/>
</dbReference>
<keyword evidence="3" id="KW-1185">Reference proteome</keyword>
<dbReference type="EMBL" id="JAHYXK010000003">
    <property type="protein sequence ID" value="MBW7466497.1"/>
    <property type="molecule type" value="Genomic_DNA"/>
</dbReference>
<dbReference type="RefSeq" id="WP_219876375.1">
    <property type="nucleotide sequence ID" value="NZ_JAHYXK010000003.1"/>
</dbReference>
<proteinExistence type="predicted"/>
<gene>
    <name evidence="2" type="ORF">K0O23_05410</name>
</gene>
<accession>A0ABS7CSM8</accession>